<feature type="domain" description="Membrane protein 6-pyruvoyl-tetrahydropterin synthase-related" evidence="2">
    <location>
        <begin position="71"/>
        <end position="401"/>
    </location>
</feature>
<gene>
    <name evidence="3" type="ORF">COW99_02615</name>
</gene>
<name>A0A2H0BXQ4_9BACT</name>
<feature type="transmembrane region" description="Helical" evidence="1">
    <location>
        <begin position="219"/>
        <end position="241"/>
    </location>
</feature>
<evidence type="ECO:0000313" key="4">
    <source>
        <dbReference type="Proteomes" id="UP000231246"/>
    </source>
</evidence>
<dbReference type="InterPro" id="IPR018776">
    <property type="entry name" value="Membrane_prot_PTPS-rel_domain"/>
</dbReference>
<protein>
    <recommendedName>
        <fullName evidence="2">Membrane protein 6-pyruvoyl-tetrahydropterin synthase-related domain-containing protein</fullName>
    </recommendedName>
</protein>
<dbReference type="AlphaFoldDB" id="A0A2H0BXQ4"/>
<dbReference type="Proteomes" id="UP000231246">
    <property type="component" value="Unassembled WGS sequence"/>
</dbReference>
<reference evidence="3 4" key="1">
    <citation type="submission" date="2017-09" db="EMBL/GenBank/DDBJ databases">
        <title>Depth-based differentiation of microbial function through sediment-hosted aquifers and enrichment of novel symbionts in the deep terrestrial subsurface.</title>
        <authorList>
            <person name="Probst A.J."/>
            <person name="Ladd B."/>
            <person name="Jarett J.K."/>
            <person name="Geller-Mcgrath D.E."/>
            <person name="Sieber C.M."/>
            <person name="Emerson J.B."/>
            <person name="Anantharaman K."/>
            <person name="Thomas B.C."/>
            <person name="Malmstrom R."/>
            <person name="Stieglmeier M."/>
            <person name="Klingl A."/>
            <person name="Woyke T."/>
            <person name="Ryan C.M."/>
            <person name="Banfield J.F."/>
        </authorList>
    </citation>
    <scope>NUCLEOTIDE SEQUENCE [LARGE SCALE GENOMIC DNA]</scope>
    <source>
        <strain evidence="3">CG22_combo_CG10-13_8_21_14_all_38_20</strain>
    </source>
</reference>
<feature type="transmembrane region" description="Helical" evidence="1">
    <location>
        <begin position="283"/>
        <end position="303"/>
    </location>
</feature>
<comment type="caution">
    <text evidence="3">The sequence shown here is derived from an EMBL/GenBank/DDBJ whole genome shotgun (WGS) entry which is preliminary data.</text>
</comment>
<feature type="transmembrane region" description="Helical" evidence="1">
    <location>
        <begin position="95"/>
        <end position="112"/>
    </location>
</feature>
<feature type="transmembrane region" description="Helical" evidence="1">
    <location>
        <begin position="323"/>
        <end position="344"/>
    </location>
</feature>
<keyword evidence="1" id="KW-1133">Transmembrane helix</keyword>
<feature type="transmembrane region" description="Helical" evidence="1">
    <location>
        <begin position="535"/>
        <end position="555"/>
    </location>
</feature>
<evidence type="ECO:0000256" key="1">
    <source>
        <dbReference type="SAM" id="Phobius"/>
    </source>
</evidence>
<feature type="transmembrane region" description="Helical" evidence="1">
    <location>
        <begin position="179"/>
        <end position="207"/>
    </location>
</feature>
<keyword evidence="1" id="KW-0472">Membrane</keyword>
<accession>A0A2H0BXQ4</accession>
<feature type="transmembrane region" description="Helical" evidence="1">
    <location>
        <begin position="382"/>
        <end position="402"/>
    </location>
</feature>
<proteinExistence type="predicted"/>
<feature type="transmembrane region" description="Helical" evidence="1">
    <location>
        <begin position="356"/>
        <end position="376"/>
    </location>
</feature>
<dbReference type="Pfam" id="PF10131">
    <property type="entry name" value="PTPS_related"/>
    <property type="match status" value="1"/>
</dbReference>
<organism evidence="3 4">
    <name type="scientific">Candidatus Roizmanbacteria bacterium CG22_combo_CG10-13_8_21_14_all_38_20</name>
    <dbReference type="NCBI Taxonomy" id="1974862"/>
    <lineage>
        <taxon>Bacteria</taxon>
        <taxon>Candidatus Roizmaniibacteriota</taxon>
    </lineage>
</organism>
<keyword evidence="1" id="KW-0812">Transmembrane</keyword>
<feature type="transmembrane region" description="Helical" evidence="1">
    <location>
        <begin position="145"/>
        <end position="167"/>
    </location>
</feature>
<evidence type="ECO:0000313" key="3">
    <source>
        <dbReference type="EMBL" id="PIP61748.1"/>
    </source>
</evidence>
<feature type="transmembrane region" description="Helical" evidence="1">
    <location>
        <begin position="69"/>
        <end position="90"/>
    </location>
</feature>
<dbReference type="EMBL" id="PCTA01000017">
    <property type="protein sequence ID" value="PIP61748.1"/>
    <property type="molecule type" value="Genomic_DNA"/>
</dbReference>
<evidence type="ECO:0000259" key="2">
    <source>
        <dbReference type="Pfam" id="PF10131"/>
    </source>
</evidence>
<sequence>MKKNRSIILLLIFAILPLFSLFHSGMFVGHDTQLHVARIAHFYKSLNEGILIPRWGGDLNLGYGHPAFIFYYSLTSYVASAFHFLGFSLVFSTKLVYGLGFMGSGLAMYLWVRQLFRGKEGLPADEAGLISGLLYMYAPYRFVDLYIRGAIGENFFFIWPPLVLYFLTKLQRGYKFKHVLGASLSLTALILSHNASSLMFLPFIGLYGLLLVQKAKNKIMFIAHQLLVAGLGFGVSAFFWIPALFESKYTLQNVIMGDGIFKHFEPFSRLLYSPWNLGGTGQFSIQVGIIQWLVMLLVTFMLLKRFRGLSSTKGPVNDKLLVILSYITFWVAILMILPASKPVYEIITIFKKFQFPWRWLSLAIFPAALLSGYLVRILPKKYSLFIIYCLLFTVPLLTVNMWKVRDYDYSPDSFYLDEYKGTTDSSGENSPVWSIRFMEQTPKANIEVVEGEGEVQDKKHSSILHEYEVTAVDDKVRVLDNTLYFPGWSVYVDGSKLFLHDVWWQDPNYRGLITFFVQKGQHEIIVKFERTKIRLLAEIISLVSIGLLVSLPMFYKVLWSKK</sequence>